<evidence type="ECO:0000313" key="1">
    <source>
        <dbReference type="EMBL" id="KAI4347896.1"/>
    </source>
</evidence>
<accession>A0ACB9PK80</accession>
<evidence type="ECO:0000313" key="2">
    <source>
        <dbReference type="Proteomes" id="UP000828941"/>
    </source>
</evidence>
<keyword evidence="2" id="KW-1185">Reference proteome</keyword>
<name>A0ACB9PK80_BAUVA</name>
<dbReference type="EMBL" id="CM039429">
    <property type="protein sequence ID" value="KAI4347896.1"/>
    <property type="molecule type" value="Genomic_DNA"/>
</dbReference>
<comment type="caution">
    <text evidence="1">The sequence shown here is derived from an EMBL/GenBank/DDBJ whole genome shotgun (WGS) entry which is preliminary data.</text>
</comment>
<gene>
    <name evidence="1" type="ORF">L6164_008671</name>
</gene>
<proteinExistence type="predicted"/>
<organism evidence="1 2">
    <name type="scientific">Bauhinia variegata</name>
    <name type="common">Purple orchid tree</name>
    <name type="synonym">Phanera variegata</name>
    <dbReference type="NCBI Taxonomy" id="167791"/>
    <lineage>
        <taxon>Eukaryota</taxon>
        <taxon>Viridiplantae</taxon>
        <taxon>Streptophyta</taxon>
        <taxon>Embryophyta</taxon>
        <taxon>Tracheophyta</taxon>
        <taxon>Spermatophyta</taxon>
        <taxon>Magnoliopsida</taxon>
        <taxon>eudicotyledons</taxon>
        <taxon>Gunneridae</taxon>
        <taxon>Pentapetalae</taxon>
        <taxon>rosids</taxon>
        <taxon>fabids</taxon>
        <taxon>Fabales</taxon>
        <taxon>Fabaceae</taxon>
        <taxon>Cercidoideae</taxon>
        <taxon>Cercideae</taxon>
        <taxon>Bauhiniinae</taxon>
        <taxon>Bauhinia</taxon>
    </lineage>
</organism>
<reference evidence="1 2" key="1">
    <citation type="journal article" date="2022" name="DNA Res.">
        <title>Chromosomal-level genome assembly of the orchid tree Bauhinia variegata (Leguminosae; Cercidoideae) supports the allotetraploid origin hypothesis of Bauhinia.</title>
        <authorList>
            <person name="Zhong Y."/>
            <person name="Chen Y."/>
            <person name="Zheng D."/>
            <person name="Pang J."/>
            <person name="Liu Y."/>
            <person name="Luo S."/>
            <person name="Meng S."/>
            <person name="Qian L."/>
            <person name="Wei D."/>
            <person name="Dai S."/>
            <person name="Zhou R."/>
        </authorList>
    </citation>
    <scope>NUCLEOTIDE SEQUENCE [LARGE SCALE GENOMIC DNA]</scope>
    <source>
        <strain evidence="1">BV-YZ2020</strain>
    </source>
</reference>
<sequence>MEFVTIAVDKLLGYTLLPIAQQVGYVIFYKKNVAELKEQARKLLLERESVQHRVDDAKRNLEEIEGVVLDWQRVVDEIASKAKNLFDEDNKRHKTNVDEIEGMILNWPSDIASKAMELLDEDDKRQKNAWCFNRLFPNMCWRHQLSRKAKKLAQEIIDINSKKELSHVSYRGELRITEGGPSSITNGEAFESRVLALNQVMEALADPNLSLIGVYGLGGVGKTTIVHEVAKKAKEKSSDLKVVIVTVKQNPEIKEIQQQIAEMLQLELKEQTPIVRATLLRQKLEQEKNILVILDDLWRKLDLNTVGIPYGKENKNCKILMTSRNRDVLSDQMNTQKNFWLRELADSEAWELFKEKAGINESSKSAQLLSVARDVISECAGLPIAIVTVASSLKRKKISEWKYVLQQLRNHHYSDITARIEVSYQNLENDMLKSIFVLAGVITSSSTMDLFKYCCGMGLFHDMNKMEDMLDGFETCIRKLKDSCLLQSNDNSSSHFTMHDVVRDAAMLIASKGQFFLKINDKLGEEYLLKDDMLKSCKAIFLDCCHIEKLLNRLDCPNLTFFHLHNNNPSLKLPDNFFIGIPALKVLVLTKMNFEFLPSSINLLSNLHTLCFDRCILGDIERIGELNDLKILSFNGSKLEHLPKKLGQLSKLQLLDLSDCSKHKLFPPGVLSNLKMLEILLIGGNSFDQWAVGDQQSTSSLEELNDLSHLNSLVVKVHNENMLPMQPFFEKLQLQRYNIIIGDDRGVVNNSDFSKTLSLDLRVGIDDSKNYFRGLLDHVEALYLRNFKVTDEGKVVGMLQHPNLRTLKVESVPALVGFCSEHKTSSHAQQNKTKHIEDRIYPSFALFSNKVIFPTLETLWVTNANELNNIWDWQGQQFDGLSFRNLKVLVVKCCNRISKVLPCNGLENLEELEVFSCDSLEVIFDSEEATKEWTHFAIKSSSRLRKLSLYNLPNLKHVWIKDSQEVLDFQCLSMFEVSVCHKLKYLFPLSVAKTLTKLQELRIERCRQLETIVGWKDESPTDVSISLVFPRVTSLYLENVPKLRRFYSGTYSIEWPQLQELHYVSVNIELNIFGTGFLDTSIGEHLSAEQAILNLKRLEVDNEAMMIWLKQFPAEPFNKLEHLTLTFFNDANTRSLYPFLQKMSKLEILVLKNSSCKEIFSFEKMGSEENQNSTVVPAKILHLTELHKLRQIFKEGQKLDQCLKNLEELYVNECSSLLNLGPSLITFNLLKTLKVKYCKQLLYLMASVTKNLDQLEELEIEYCGMIKEIIVDNIVIDAETIDEITFSKLKSLKLYALPKLECFCSMNYIFKFPSLEVVIITQCPKMKIFSRRAPNTPKLREVKDNYRSDDGYWERDLNFTVQKLYIDKLYYQLEDLSLSEYPELKQIWHNQLPHGSFRKLNTLTISSCEWSSKVLPLNVLKCLVNLVELKVECCKLLEVVFDLKEDTDEKKDSVILKKLLRLTLTSLPNLKHVWNEDPQGILDFPELYDLTLVDVPKPEHLSIEKAFPNLKGMKVDKAVMTWLGQFPEDHFNKLQYLILTFFNDANTRFPYAFLQKMSKLNDLVILDSSFEEIFPIENEAVGENQHGVALNPTLKSLENLYIKNCSSLLNLVPSTTTFNLLKRLIVEKCEKLLYLIAPSTAKSLGQLEQLQIIECGMMKEIIIDKLYDAEITDEITFSKLHRLELENLPSLECFCSMKYVFNFPSLCEVYIRQCPKMKMFSNGVTSTPKLYSVRHDDPYGPINGYWEDDLNSTVQMMHRDQVASESKDHSSLDVDTNIKNEQLNEPDWNHRVTDEKVKESKREEEHKEYGEVKVGIKIMNVIEKSTTSCLGSRDTNLQTSENQEDQISEHERDCKGKSSERPSIGDIKNATSSSLDSFVEEPMSELVFKGHQAELEQNQVTNEFLDRTDATSEVLHSTIELINNSLSIFSTSKELQHVDRSSTIPQSFSSIANAAELSIGCALEEAFDQKKGTSEIEMIQMKLALESNDKEDSHPQHSSEDTLASSPGIHHQNKESILCGQNGKGNNHGEDKEGVVPNQGNKDIDVITVAFPLSRLRLCIISLYLSCFVLLGCYFLLACWGSGMPLVSIPPTFPFQNKESTLVGQNGKSNSLGEGKDGTIQEGVMPGKYDGTVVSPLSRLQLCAIALSFSCLALMGCYFLSAHRGSRMPSVSVSPSFPIVKDTIELNKDQIYLLREAFARYPNLGAPQEDFSPRFHGWGYKTLADLLHFLKTENHVTITKEREKEFHMLCNEAIHFGFDKIWVEEMRKRVVEDPEVDHAQKRFFEILEKEKELRREKEMLNEFLQGRKKKCFDFL</sequence>
<protein>
    <submittedName>
        <fullName evidence="1">Uncharacterized protein</fullName>
    </submittedName>
</protein>
<dbReference type="Proteomes" id="UP000828941">
    <property type="component" value="Chromosome 4"/>
</dbReference>